<keyword evidence="2 5" id="KW-0812">Transmembrane</keyword>
<comment type="subcellular location">
    <subcellularLocation>
        <location evidence="1">Membrane</location>
    </subcellularLocation>
</comment>
<evidence type="ECO:0000256" key="4">
    <source>
        <dbReference type="ARBA" id="ARBA00023136"/>
    </source>
</evidence>
<dbReference type="GO" id="GO:0030134">
    <property type="term" value="C:COPII-coated ER to Golgi transport vesicle"/>
    <property type="evidence" value="ECO:0007669"/>
    <property type="project" value="TreeGrafter"/>
</dbReference>
<dbReference type="InterPro" id="IPR045888">
    <property type="entry name" value="Erv"/>
</dbReference>
<sequence length="479" mass="53856">MARKIVSKLRHVDFYRKIPSDLTEATLAGGSLSIAAAVFIAFLVVAEFKSFMALETESHMVVDRSPPGELLRVNFNISFPALSCEYATLDVSDAIGSKKLNLTKTVRKTVIDEVSLRRVGRSVEDFQRPEPKYDDAVVDFDDEDFDEEDFKQSLNEKTWDAHMKHYDVVVVNFFAPWCSWCQQLSPTWEAVTQAIHEKYPESDGRIRMAKVDCVANKKLCVEHQITAYPSIRIFIHGSDDVTNVMGQHMHLAYYGDRTMEALTRLAEQAAVAQGKPHHGITQASTVSQEGSGCNFQGMILAKKVPGTLHFSARAPGHSVDYMNMNMSHHVHHFYFGNKPTPRRRKALVQYHPLGLTSDWSDKLSGMAFVSNYVGATFEHYLQTVLTSIQPKKNKWARFDAYEYTAQSHTYDTADHASVKFTYKMSPIQIVVNEKSKPLYHFITAMCAVVGGVFTVLGMLDSAVYSAKSLKKKVDLGKQG</sequence>
<protein>
    <recommendedName>
        <fullName evidence="6">Thioredoxin domain-containing protein</fullName>
    </recommendedName>
</protein>
<dbReference type="PROSITE" id="PS51352">
    <property type="entry name" value="THIOREDOXIN_2"/>
    <property type="match status" value="1"/>
</dbReference>
<dbReference type="GO" id="GO:0005783">
    <property type="term" value="C:endoplasmic reticulum"/>
    <property type="evidence" value="ECO:0007669"/>
    <property type="project" value="TreeGrafter"/>
</dbReference>
<dbReference type="InterPro" id="IPR039542">
    <property type="entry name" value="Erv_N"/>
</dbReference>
<dbReference type="PANTHER" id="PTHR10984:SF37">
    <property type="entry name" value="PROTEIN DISULFIDE-ISOMERASE 5-3"/>
    <property type="match status" value="1"/>
</dbReference>
<evidence type="ECO:0000256" key="3">
    <source>
        <dbReference type="ARBA" id="ARBA00022989"/>
    </source>
</evidence>
<accession>A0A7S1GH33</accession>
<evidence type="ECO:0000313" key="7">
    <source>
        <dbReference type="EMBL" id="CAD8927715.1"/>
    </source>
</evidence>
<keyword evidence="3 5" id="KW-1133">Transmembrane helix</keyword>
<evidence type="ECO:0000259" key="6">
    <source>
        <dbReference type="PROSITE" id="PS51352"/>
    </source>
</evidence>
<dbReference type="Pfam" id="PF07970">
    <property type="entry name" value="COPIIcoated_ERV"/>
    <property type="match status" value="1"/>
</dbReference>
<dbReference type="InterPro" id="IPR012936">
    <property type="entry name" value="Erv_C"/>
</dbReference>
<keyword evidence="4 5" id="KW-0472">Membrane</keyword>
<dbReference type="AlphaFoldDB" id="A0A7S1GH33"/>
<gene>
    <name evidence="7" type="ORF">POKL1161_LOCUS68</name>
</gene>
<dbReference type="EMBL" id="HBFV01000112">
    <property type="protein sequence ID" value="CAD8927715.1"/>
    <property type="molecule type" value="Transcribed_RNA"/>
</dbReference>
<evidence type="ECO:0000256" key="2">
    <source>
        <dbReference type="ARBA" id="ARBA00022692"/>
    </source>
</evidence>
<evidence type="ECO:0000256" key="5">
    <source>
        <dbReference type="SAM" id="Phobius"/>
    </source>
</evidence>
<organism evidence="7">
    <name type="scientific">Picochlorum oklahomense</name>
    <dbReference type="NCBI Taxonomy" id="249345"/>
    <lineage>
        <taxon>Eukaryota</taxon>
        <taxon>Viridiplantae</taxon>
        <taxon>Chlorophyta</taxon>
        <taxon>core chlorophytes</taxon>
        <taxon>Trebouxiophyceae</taxon>
        <taxon>Trebouxiophyceae incertae sedis</taxon>
        <taxon>Picochlorum</taxon>
    </lineage>
</organism>
<feature type="domain" description="Thioredoxin" evidence="6">
    <location>
        <begin position="131"/>
        <end position="271"/>
    </location>
</feature>
<dbReference type="Gene3D" id="3.40.30.10">
    <property type="entry name" value="Glutaredoxin"/>
    <property type="match status" value="1"/>
</dbReference>
<dbReference type="Pfam" id="PF00085">
    <property type="entry name" value="Thioredoxin"/>
    <property type="match status" value="1"/>
</dbReference>
<proteinExistence type="predicted"/>
<dbReference type="PANTHER" id="PTHR10984">
    <property type="entry name" value="ENDOPLASMIC RETICULUM-GOLGI INTERMEDIATE COMPARTMENT PROTEIN"/>
    <property type="match status" value="1"/>
</dbReference>
<dbReference type="Pfam" id="PF13850">
    <property type="entry name" value="ERGIC_N"/>
    <property type="match status" value="1"/>
</dbReference>
<feature type="transmembrane region" description="Helical" evidence="5">
    <location>
        <begin position="438"/>
        <end position="459"/>
    </location>
</feature>
<dbReference type="SUPFAM" id="SSF52833">
    <property type="entry name" value="Thioredoxin-like"/>
    <property type="match status" value="1"/>
</dbReference>
<evidence type="ECO:0000256" key="1">
    <source>
        <dbReference type="ARBA" id="ARBA00004370"/>
    </source>
</evidence>
<reference evidence="7" key="1">
    <citation type="submission" date="2021-01" db="EMBL/GenBank/DDBJ databases">
        <authorList>
            <person name="Corre E."/>
            <person name="Pelletier E."/>
            <person name="Niang G."/>
            <person name="Scheremetjew M."/>
            <person name="Finn R."/>
            <person name="Kale V."/>
            <person name="Holt S."/>
            <person name="Cochrane G."/>
            <person name="Meng A."/>
            <person name="Brown T."/>
            <person name="Cohen L."/>
        </authorList>
    </citation>
    <scope>NUCLEOTIDE SEQUENCE</scope>
    <source>
        <strain evidence="7">CCMP2329</strain>
    </source>
</reference>
<dbReference type="InterPro" id="IPR036249">
    <property type="entry name" value="Thioredoxin-like_sf"/>
</dbReference>
<dbReference type="InterPro" id="IPR013766">
    <property type="entry name" value="Thioredoxin_domain"/>
</dbReference>
<dbReference type="CDD" id="cd02961">
    <property type="entry name" value="PDI_a_family"/>
    <property type="match status" value="1"/>
</dbReference>
<name>A0A7S1GH33_9CHLO</name>
<dbReference type="GO" id="GO:0016020">
    <property type="term" value="C:membrane"/>
    <property type="evidence" value="ECO:0007669"/>
    <property type="project" value="UniProtKB-SubCell"/>
</dbReference>
<feature type="transmembrane region" description="Helical" evidence="5">
    <location>
        <begin position="25"/>
        <end position="46"/>
    </location>
</feature>